<protein>
    <submittedName>
        <fullName evidence="1">29078_t:CDS:1</fullName>
    </submittedName>
</protein>
<feature type="non-terminal residue" evidence="1">
    <location>
        <position position="1"/>
    </location>
</feature>
<dbReference type="EMBL" id="CAJVQC010120791">
    <property type="protein sequence ID" value="CAG8838514.1"/>
    <property type="molecule type" value="Genomic_DNA"/>
</dbReference>
<gene>
    <name evidence="1" type="ORF">RPERSI_LOCUS30698</name>
</gene>
<keyword evidence="2" id="KW-1185">Reference proteome</keyword>
<comment type="caution">
    <text evidence="1">The sequence shown here is derived from an EMBL/GenBank/DDBJ whole genome shotgun (WGS) entry which is preliminary data.</text>
</comment>
<accession>A0ACA9SJI1</accession>
<evidence type="ECO:0000313" key="1">
    <source>
        <dbReference type="EMBL" id="CAG8838514.1"/>
    </source>
</evidence>
<dbReference type="Proteomes" id="UP000789920">
    <property type="component" value="Unassembled WGS sequence"/>
</dbReference>
<reference evidence="1" key="1">
    <citation type="submission" date="2021-06" db="EMBL/GenBank/DDBJ databases">
        <authorList>
            <person name="Kallberg Y."/>
            <person name="Tangrot J."/>
            <person name="Rosling A."/>
        </authorList>
    </citation>
    <scope>NUCLEOTIDE SEQUENCE</scope>
    <source>
        <strain evidence="1">MA461A</strain>
    </source>
</reference>
<name>A0ACA9SJI1_9GLOM</name>
<organism evidence="1 2">
    <name type="scientific">Racocetra persica</name>
    <dbReference type="NCBI Taxonomy" id="160502"/>
    <lineage>
        <taxon>Eukaryota</taxon>
        <taxon>Fungi</taxon>
        <taxon>Fungi incertae sedis</taxon>
        <taxon>Mucoromycota</taxon>
        <taxon>Glomeromycotina</taxon>
        <taxon>Glomeromycetes</taxon>
        <taxon>Diversisporales</taxon>
        <taxon>Gigasporaceae</taxon>
        <taxon>Racocetra</taxon>
    </lineage>
</organism>
<evidence type="ECO:0000313" key="2">
    <source>
        <dbReference type="Proteomes" id="UP000789920"/>
    </source>
</evidence>
<proteinExistence type="predicted"/>
<sequence>ETESNSQNTSMLNSRGNNRNQDNFISSNRIASSRLMPIPDSREDSLIPYRSMLALESRNGIDLNRASETVSDSRANSQFDYVSLNNTSWSRPISPLRSRNNTMNILRNDTHNAETNSIYHFDMTNKLANHMHLLIQMQIVKGLQFISSNFSGLNTMPSQENKTK</sequence>
<feature type="non-terminal residue" evidence="1">
    <location>
        <position position="164"/>
    </location>
</feature>